<evidence type="ECO:0000313" key="2">
    <source>
        <dbReference type="Proteomes" id="UP000004995"/>
    </source>
</evidence>
<evidence type="ECO:0000313" key="1">
    <source>
        <dbReference type="EnsemblPlants" id="KQK87810"/>
    </source>
</evidence>
<dbReference type="PANTHER" id="PTHR34591:SF52">
    <property type="entry name" value="F-BOX DOMAIN-CONTAINING PROTEIN"/>
    <property type="match status" value="1"/>
</dbReference>
<dbReference type="AlphaFoldDB" id="K4ALD0"/>
<organism evidence="1 2">
    <name type="scientific">Setaria italica</name>
    <name type="common">Foxtail millet</name>
    <name type="synonym">Panicum italicum</name>
    <dbReference type="NCBI Taxonomy" id="4555"/>
    <lineage>
        <taxon>Eukaryota</taxon>
        <taxon>Viridiplantae</taxon>
        <taxon>Streptophyta</taxon>
        <taxon>Embryophyta</taxon>
        <taxon>Tracheophyta</taxon>
        <taxon>Spermatophyta</taxon>
        <taxon>Magnoliopsida</taxon>
        <taxon>Liliopsida</taxon>
        <taxon>Poales</taxon>
        <taxon>Poaceae</taxon>
        <taxon>PACMAD clade</taxon>
        <taxon>Panicoideae</taxon>
        <taxon>Panicodae</taxon>
        <taxon>Paniceae</taxon>
        <taxon>Cenchrinae</taxon>
        <taxon>Setaria</taxon>
    </lineage>
</organism>
<keyword evidence="2" id="KW-1185">Reference proteome</keyword>
<dbReference type="InParanoid" id="K4ALD0"/>
<reference evidence="2" key="1">
    <citation type="journal article" date="2012" name="Nat. Biotechnol.">
        <title>Reference genome sequence of the model plant Setaria.</title>
        <authorList>
            <person name="Bennetzen J.L."/>
            <person name="Schmutz J."/>
            <person name="Wang H."/>
            <person name="Percifield R."/>
            <person name="Hawkins J."/>
            <person name="Pontaroli A.C."/>
            <person name="Estep M."/>
            <person name="Feng L."/>
            <person name="Vaughn J.N."/>
            <person name="Grimwood J."/>
            <person name="Jenkins J."/>
            <person name="Barry K."/>
            <person name="Lindquist E."/>
            <person name="Hellsten U."/>
            <person name="Deshpande S."/>
            <person name="Wang X."/>
            <person name="Wu X."/>
            <person name="Mitros T."/>
            <person name="Triplett J."/>
            <person name="Yang X."/>
            <person name="Ye C.Y."/>
            <person name="Mauro-Herrera M."/>
            <person name="Wang L."/>
            <person name="Li P."/>
            <person name="Sharma M."/>
            <person name="Sharma R."/>
            <person name="Ronald P.C."/>
            <person name="Panaud O."/>
            <person name="Kellogg E.A."/>
            <person name="Brutnell T.P."/>
            <person name="Doust A.N."/>
            <person name="Tuskan G.A."/>
            <person name="Rokhsar D."/>
            <person name="Devos K.M."/>
        </authorList>
    </citation>
    <scope>NUCLEOTIDE SEQUENCE [LARGE SCALE GENOMIC DNA]</scope>
    <source>
        <strain evidence="2">cv. Yugu1</strain>
    </source>
</reference>
<dbReference type="EMBL" id="AGNK02005443">
    <property type="status" value="NOT_ANNOTATED_CDS"/>
    <property type="molecule type" value="Genomic_DNA"/>
</dbReference>
<protein>
    <recommendedName>
        <fullName evidence="3">F-box associated domain-containing protein</fullName>
    </recommendedName>
</protein>
<dbReference type="HOGENOM" id="CLU_030606_3_0_1"/>
<dbReference type="PANTHER" id="PTHR34591">
    <property type="entry name" value="OS03G0653100 PROTEIN-RELATED"/>
    <property type="match status" value="1"/>
</dbReference>
<accession>K4ALD0</accession>
<reference evidence="1" key="2">
    <citation type="submission" date="2018-08" db="UniProtKB">
        <authorList>
            <consortium name="EnsemblPlants"/>
        </authorList>
    </citation>
    <scope>IDENTIFICATION</scope>
    <source>
        <strain evidence="1">Yugu1</strain>
    </source>
</reference>
<proteinExistence type="predicted"/>
<evidence type="ECO:0008006" key="3">
    <source>
        <dbReference type="Google" id="ProtNLM"/>
    </source>
</evidence>
<dbReference type="EnsemblPlants" id="KQK87810">
    <property type="protein sequence ID" value="KQK87810"/>
    <property type="gene ID" value="SETIT_039710mg"/>
</dbReference>
<dbReference type="Gramene" id="KQK87810">
    <property type="protein sequence ID" value="KQK87810"/>
    <property type="gene ID" value="SETIT_039710mg"/>
</dbReference>
<sequence length="272" mass="31260">TDWEHQPVLIDVFSSKTRQCEERLFLRTGQAMGTVSDMRRNFLFCMKRYAAYSQGDHYVVCEANFVMRISLSHNEYQIIKLPVGIEVSTKPEALYLGKSEKGVYCALVDDSDQICQLRVWTLKKLCDQMEWVLMHQANLGSILACQKHVRDRQINGPWMLNDINYHQRCGEGEIVVPEKLEWDSASDNVIQAEGGVEYDESIDFLGFHPYKEIVFLSESFRRGVAYHLNSSKVQELGSLYPTNCGQIAGQHQLIRQSFPYTPCWMGECPPSE</sequence>
<name>K4ALD0_SETIT</name>
<dbReference type="Proteomes" id="UP000004995">
    <property type="component" value="Unassembled WGS sequence"/>
</dbReference>